<comment type="similarity">
    <text evidence="1">Belongs to the TrbE/VirB4 family.</text>
</comment>
<accession>A0ABY7NT64</accession>
<dbReference type="Pfam" id="PF03135">
    <property type="entry name" value="CagE_TrbE_VirB"/>
    <property type="match status" value="1"/>
</dbReference>
<dbReference type="NCBIfam" id="NF010447">
    <property type="entry name" value="PRK13873.1"/>
    <property type="match status" value="1"/>
</dbReference>
<evidence type="ECO:0000256" key="2">
    <source>
        <dbReference type="ARBA" id="ARBA00022741"/>
    </source>
</evidence>
<evidence type="ECO:0000313" key="6">
    <source>
        <dbReference type="Proteomes" id="UP001210865"/>
    </source>
</evidence>
<dbReference type="InterPro" id="IPR003593">
    <property type="entry name" value="AAA+_ATPase"/>
</dbReference>
<keyword evidence="2" id="KW-0547">Nucleotide-binding</keyword>
<evidence type="ECO:0000256" key="3">
    <source>
        <dbReference type="ARBA" id="ARBA00022840"/>
    </source>
</evidence>
<dbReference type="EMBL" id="CP115174">
    <property type="protein sequence ID" value="WBO24332.1"/>
    <property type="molecule type" value="Genomic_DNA"/>
</dbReference>
<feature type="domain" description="AAA+ ATPase" evidence="4">
    <location>
        <begin position="442"/>
        <end position="708"/>
    </location>
</feature>
<evidence type="ECO:0000256" key="1">
    <source>
        <dbReference type="ARBA" id="ARBA00006512"/>
    </source>
</evidence>
<dbReference type="SUPFAM" id="SSF52540">
    <property type="entry name" value="P-loop containing nucleoside triphosphate hydrolases"/>
    <property type="match status" value="1"/>
</dbReference>
<proteinExistence type="inferred from homology"/>
<evidence type="ECO:0000259" key="4">
    <source>
        <dbReference type="SMART" id="SM00382"/>
    </source>
</evidence>
<organism evidence="5 6">
    <name type="scientific">Sphingomonas abietis</name>
    <dbReference type="NCBI Taxonomy" id="3012344"/>
    <lineage>
        <taxon>Bacteria</taxon>
        <taxon>Pseudomonadati</taxon>
        <taxon>Pseudomonadota</taxon>
        <taxon>Alphaproteobacteria</taxon>
        <taxon>Sphingomonadales</taxon>
        <taxon>Sphingomonadaceae</taxon>
        <taxon>Sphingomonas</taxon>
    </lineage>
</organism>
<keyword evidence="3" id="KW-0067">ATP-binding</keyword>
<dbReference type="Gene3D" id="1.10.8.730">
    <property type="match status" value="1"/>
</dbReference>
<evidence type="ECO:0000313" key="5">
    <source>
        <dbReference type="EMBL" id="WBO24332.1"/>
    </source>
</evidence>
<sequence length="819" mass="90734">MLNLTEYRPNADRLADHLPWAALIAPGTVLNKDGGFQRTLRFRGSDLESATEAELVSVCARANNVLRRLGSGWALFFDAERIEALGYPDSDFPDPASWLVDQERAGHFDGRRGRHFESHYHLTLFYLPPVDQVARAERALWDREDDGQARDWRQELRAFITETDRVLDLLSGLLPEVRALDDAATLTYLHAIVSTRRHDVAVPETPMYLDGLLVDTALSGGIEPMLGDRHLRTVTILGFPNATRPGILDALNHQDFAYRWSTRFIALDKTAANKALTKIRRQWFNKRKSIAQLMREVMMNEAVPLTDSDADNKVADADLALQALGGDHVAFGYLTTTITVSDEDRTAADEKVRIVERIVNGLGFTCIRESVNAVEAWLGSLPGHVYANVRQPLVHTLNLAHLIPLSSVWAGPARNAHLDGPPLLYAETSGSTPFRLSIHVGDVGHMIVVGPTGAGKSVFLALLALQFRRYPDSQITIFDKGFSARAGVLAMGGTHHPLGSDDGEALAFQPLRTIDDDVERAWASEWIASLFAHEGVAVTPEVKEALWSALTSLASAPPRERTLTGLSMLLQSNALKAALMPWTLEGPFGRLLDAAENRLALGDVQCFETEALMRTPGVVLPVLTYLFHRLEERFDGRPTLLILDEAWVFLDHPLFAARIREWLKVLRKKNVSVVFATQSLADIADSSIAPAIIESCPQRIFLPNERALEPQGRVAYERFGLNARQIELIARATPKRHYYLQSFRGNRLFDLAMGPIALALCGASDPASQRLIDEMLAVEGRDGFAAAFLRARGLTWAADLLRDFPNAIPVHSLQQELPL</sequence>
<protein>
    <submittedName>
        <fullName evidence="5">Conjugal transfer protein TrbE</fullName>
    </submittedName>
</protein>
<dbReference type="InterPro" id="IPR018145">
    <property type="entry name" value="CagE_TrbE_VirB_cntrl_dom"/>
</dbReference>
<gene>
    <name evidence="5" type="primary">trbE</name>
    <name evidence="5" type="ORF">PBT88_09640</name>
</gene>
<dbReference type="SMART" id="SM00382">
    <property type="entry name" value="AAA"/>
    <property type="match status" value="1"/>
</dbReference>
<name>A0ABY7NT64_9SPHN</name>
<dbReference type="PANTHER" id="PTHR30121:SF12">
    <property type="entry name" value="TYPE IV SECRETION SYSTEM PROTEIN CAGE"/>
    <property type="match status" value="1"/>
</dbReference>
<dbReference type="Gene3D" id="3.40.50.300">
    <property type="entry name" value="P-loop containing nucleotide triphosphate hydrolases"/>
    <property type="match status" value="1"/>
</dbReference>
<dbReference type="RefSeq" id="WP_270078959.1">
    <property type="nucleotide sequence ID" value="NZ_CP115174.1"/>
</dbReference>
<dbReference type="PANTHER" id="PTHR30121">
    <property type="entry name" value="UNCHARACTERIZED PROTEIN YJGR-RELATED"/>
    <property type="match status" value="1"/>
</dbReference>
<dbReference type="InterPro" id="IPR051162">
    <property type="entry name" value="T4SS_component"/>
</dbReference>
<reference evidence="5 6" key="1">
    <citation type="submission" date="2022-12" db="EMBL/GenBank/DDBJ databases">
        <title>Sphingomonas abieness sp. nov., an endophytic bacterium isolated from Abies koreana.</title>
        <authorList>
            <person name="Jiang L."/>
            <person name="Lee J."/>
        </authorList>
    </citation>
    <scope>NUCLEOTIDE SEQUENCE [LARGE SCALE GENOMIC DNA]</scope>
    <source>
        <strain evidence="6">PAMB 00755</strain>
    </source>
</reference>
<dbReference type="CDD" id="cd01127">
    <property type="entry name" value="TrwB_TraG_TraD_VirD4"/>
    <property type="match status" value="1"/>
</dbReference>
<keyword evidence="6" id="KW-1185">Reference proteome</keyword>
<dbReference type="InterPro" id="IPR027417">
    <property type="entry name" value="P-loop_NTPase"/>
</dbReference>
<dbReference type="Proteomes" id="UP001210865">
    <property type="component" value="Chromosome"/>
</dbReference>